<dbReference type="InterPro" id="IPR009078">
    <property type="entry name" value="Ferritin-like_SF"/>
</dbReference>
<keyword evidence="13" id="KW-0220">Diaminopimelate biosynthesis</keyword>
<dbReference type="GO" id="GO:0008700">
    <property type="term" value="F:(R,S)-4-hydroxy-2-oxoglutarate aldolase activity"/>
    <property type="evidence" value="ECO:0007669"/>
    <property type="project" value="UniProtKB-EC"/>
</dbReference>
<evidence type="ECO:0000256" key="4">
    <source>
        <dbReference type="ARBA" id="ARBA00007592"/>
    </source>
</evidence>
<evidence type="ECO:0000256" key="16">
    <source>
        <dbReference type="ARBA" id="ARBA00023154"/>
    </source>
</evidence>
<dbReference type="GO" id="GO:0009089">
    <property type="term" value="P:lysine biosynthetic process via diaminopimelate"/>
    <property type="evidence" value="ECO:0007669"/>
    <property type="project" value="UniProtKB-UniPathway"/>
</dbReference>
<sequence>MKEIMGTGVALCTPFNVDGTIDFGSLEKLVESCIQGGVEYLVALGTTAETATLSDQDKQAVVNSIVQTNAGRLPIVLGIGGNNTELVAKQINQSAYKDFAAILSVAPYYNKPNQEGFYRHYSYLAENTEANIIMYNVPGRTGSNMLPATTLRLAEKHPSLVAIKDAPLDFTQFLELLGNKPKDFLVLSGDDMWALSSVIAGAAGTISVIGQGLPQQFSDMIRLGLKGNAKEAFALQYQLMPFIDLIFKEGNPAGIKGLLKVQGTIKEKGVRLPLSEISETLEKELQTAFQNLSALNKQIKLESESSNLYLSMASWAESNGFEGTAMFLYQHADEERMHMLKLVKFLNERGGKVIIPGTSEPKNDFETVQDLFETLLEHELGVSEQINGLVGLTLSEKDHITNNFLQWFVTEQIEEEKLARTILDKLKLIGDAKSGMYLFDQDIKNMHKAVE</sequence>
<keyword evidence="16" id="KW-0457">Lysine biosynthesis</keyword>
<dbReference type="InterPro" id="IPR008331">
    <property type="entry name" value="Ferritin_DPS_dom"/>
</dbReference>
<dbReference type="UniPathway" id="UPA00034">
    <property type="reaction ID" value="UER00017"/>
</dbReference>
<dbReference type="PANTHER" id="PTHR12128">
    <property type="entry name" value="DIHYDRODIPICOLINATE SYNTHASE"/>
    <property type="match status" value="1"/>
</dbReference>
<comment type="catalytic activity">
    <reaction evidence="21">
        <text>(4R)-4-hydroxy-2-oxoglutarate = glyoxylate + pyruvate</text>
        <dbReference type="Rhea" id="RHEA:30687"/>
        <dbReference type="ChEBI" id="CHEBI:15361"/>
        <dbReference type="ChEBI" id="CHEBI:36655"/>
        <dbReference type="ChEBI" id="CHEBI:62213"/>
        <dbReference type="EC" id="4.1.3.16"/>
    </reaction>
</comment>
<dbReference type="PROSITE" id="PS00666">
    <property type="entry name" value="DHDPS_2"/>
    <property type="match status" value="1"/>
</dbReference>
<comment type="function">
    <text evidence="2">Catalyzes the condensation of (S)-aspartate-beta-semialdehyde [(S)-ASA] and pyruvate to 4-hydroxy-tetrahydrodipicolinate (HTPA).</text>
</comment>
<dbReference type="Gene3D" id="3.20.20.70">
    <property type="entry name" value="Aldolase class I"/>
    <property type="match status" value="1"/>
</dbReference>
<dbReference type="Pfam" id="PF00701">
    <property type="entry name" value="DHDPS"/>
    <property type="match status" value="1"/>
</dbReference>
<dbReference type="EMBL" id="OB674123">
    <property type="protein sequence ID" value="CAD7235671.1"/>
    <property type="molecule type" value="Genomic_DNA"/>
</dbReference>
<evidence type="ECO:0000256" key="22">
    <source>
        <dbReference type="ARBA" id="ARBA00033613"/>
    </source>
</evidence>
<dbReference type="SMART" id="SM01130">
    <property type="entry name" value="DHDPS"/>
    <property type="match status" value="1"/>
</dbReference>
<dbReference type="InterPro" id="IPR009040">
    <property type="entry name" value="Ferritin-like_diiron"/>
</dbReference>
<keyword evidence="15" id="KW-0408">Iron</keyword>
<dbReference type="CDD" id="cd01055">
    <property type="entry name" value="Nonheme_Ferritin"/>
    <property type="match status" value="1"/>
</dbReference>
<evidence type="ECO:0000256" key="2">
    <source>
        <dbReference type="ARBA" id="ARBA00003294"/>
    </source>
</evidence>
<keyword evidence="10" id="KW-0963">Cytoplasm</keyword>
<comment type="catalytic activity">
    <reaction evidence="23">
        <text>L-aspartate 4-semialdehyde + pyruvate = (2S,4S)-4-hydroxy-2,3,4,5-tetrahydrodipicolinate + H2O + H(+)</text>
        <dbReference type="Rhea" id="RHEA:34171"/>
        <dbReference type="ChEBI" id="CHEBI:15361"/>
        <dbReference type="ChEBI" id="CHEBI:15377"/>
        <dbReference type="ChEBI" id="CHEBI:15378"/>
        <dbReference type="ChEBI" id="CHEBI:67139"/>
        <dbReference type="ChEBI" id="CHEBI:537519"/>
        <dbReference type="EC" id="4.3.3.7"/>
    </reaction>
</comment>
<evidence type="ECO:0000256" key="10">
    <source>
        <dbReference type="ARBA" id="ARBA00022490"/>
    </source>
</evidence>
<evidence type="ECO:0000313" key="24">
    <source>
        <dbReference type="EMBL" id="CAD7235671.1"/>
    </source>
</evidence>
<comment type="subunit">
    <text evidence="5">Homotetramer.</text>
</comment>
<comment type="pathway">
    <text evidence="3">Amino-acid biosynthesis; L-lysine biosynthesis via DAP pathway; (S)-tetrahydrodipicolinate from L-aspartate: step 3/4.</text>
</comment>
<evidence type="ECO:0000256" key="8">
    <source>
        <dbReference type="ARBA" id="ARBA00018425"/>
    </source>
</evidence>
<reference evidence="24" key="1">
    <citation type="submission" date="2020-11" db="EMBL/GenBank/DDBJ databases">
        <authorList>
            <person name="Tran Van P."/>
        </authorList>
    </citation>
    <scope>NUCLEOTIDE SEQUENCE</scope>
</reference>
<comment type="similarity">
    <text evidence="4">Belongs to the DapA family.</text>
</comment>
<gene>
    <name evidence="24" type="ORF">CTOB1V02_LOCUS13486</name>
</gene>
<dbReference type="InterPro" id="IPR041719">
    <property type="entry name" value="Ferritin_prok"/>
</dbReference>
<evidence type="ECO:0000256" key="14">
    <source>
        <dbReference type="ARBA" id="ARBA00023002"/>
    </source>
</evidence>
<dbReference type="SUPFAM" id="SSF47240">
    <property type="entry name" value="Ferritin-like"/>
    <property type="match status" value="1"/>
</dbReference>
<evidence type="ECO:0000256" key="21">
    <source>
        <dbReference type="ARBA" id="ARBA00033610"/>
    </source>
</evidence>
<keyword evidence="9" id="KW-0409">Iron storage</keyword>
<name>A0A7R8WPF9_9CRUS</name>
<dbReference type="HAMAP" id="MF_00418">
    <property type="entry name" value="DapA"/>
    <property type="match status" value="1"/>
</dbReference>
<dbReference type="GO" id="GO:0008199">
    <property type="term" value="F:ferric iron binding"/>
    <property type="evidence" value="ECO:0007669"/>
    <property type="project" value="InterPro"/>
</dbReference>
<evidence type="ECO:0000256" key="9">
    <source>
        <dbReference type="ARBA" id="ARBA00022434"/>
    </source>
</evidence>
<dbReference type="InterPro" id="IPR005263">
    <property type="entry name" value="DapA"/>
</dbReference>
<dbReference type="CDD" id="cd00950">
    <property type="entry name" value="DHDPS"/>
    <property type="match status" value="1"/>
</dbReference>
<evidence type="ECO:0000256" key="5">
    <source>
        <dbReference type="ARBA" id="ARBA00011881"/>
    </source>
</evidence>
<evidence type="ECO:0000256" key="13">
    <source>
        <dbReference type="ARBA" id="ARBA00022915"/>
    </source>
</evidence>
<proteinExistence type="inferred from homology"/>
<dbReference type="NCBIfam" id="TIGR00674">
    <property type="entry name" value="dapA"/>
    <property type="match status" value="1"/>
</dbReference>
<dbReference type="GO" id="GO:0006879">
    <property type="term" value="P:intracellular iron ion homeostasis"/>
    <property type="evidence" value="ECO:0007669"/>
    <property type="project" value="UniProtKB-KW"/>
</dbReference>
<evidence type="ECO:0000256" key="1">
    <source>
        <dbReference type="ARBA" id="ARBA00002577"/>
    </source>
</evidence>
<dbReference type="GO" id="GO:0005829">
    <property type="term" value="C:cytosol"/>
    <property type="evidence" value="ECO:0007669"/>
    <property type="project" value="TreeGrafter"/>
</dbReference>
<keyword evidence="12" id="KW-0479">Metal-binding</keyword>
<evidence type="ECO:0000256" key="17">
    <source>
        <dbReference type="ARBA" id="ARBA00023239"/>
    </source>
</evidence>
<dbReference type="GO" id="GO:0042802">
    <property type="term" value="F:identical protein binding"/>
    <property type="evidence" value="ECO:0007669"/>
    <property type="project" value="UniProtKB-ARBA"/>
</dbReference>
<dbReference type="FunFam" id="1.20.1260.10:FF:000001">
    <property type="entry name" value="Non-heme ferritin"/>
    <property type="match status" value="1"/>
</dbReference>
<dbReference type="InterPro" id="IPR002220">
    <property type="entry name" value="DapA-like"/>
</dbReference>
<evidence type="ECO:0000256" key="23">
    <source>
        <dbReference type="ARBA" id="ARBA00047836"/>
    </source>
</evidence>
<dbReference type="EC" id="4.1.3.16" evidence="7"/>
<accession>A0A7R8WPF9</accession>
<comment type="catalytic activity">
    <reaction evidence="22">
        <text>(4S)-4-hydroxy-2-oxoglutarate = glyoxylate + pyruvate</text>
        <dbReference type="Rhea" id="RHEA:35639"/>
        <dbReference type="ChEBI" id="CHEBI:15361"/>
        <dbReference type="ChEBI" id="CHEBI:36655"/>
        <dbReference type="ChEBI" id="CHEBI:71685"/>
        <dbReference type="EC" id="4.1.3.16"/>
    </reaction>
</comment>
<evidence type="ECO:0000256" key="7">
    <source>
        <dbReference type="ARBA" id="ARBA00012215"/>
    </source>
</evidence>
<dbReference type="GO" id="GO:0016491">
    <property type="term" value="F:oxidoreductase activity"/>
    <property type="evidence" value="ECO:0007669"/>
    <property type="project" value="UniProtKB-KW"/>
</dbReference>
<keyword evidence="11" id="KW-0028">Amino-acid biosynthesis</keyword>
<dbReference type="Gene3D" id="1.20.1260.10">
    <property type="match status" value="1"/>
</dbReference>
<dbReference type="AlphaFoldDB" id="A0A7R8WPF9"/>
<keyword evidence="17" id="KW-0456">Lyase</keyword>
<evidence type="ECO:0000256" key="18">
    <source>
        <dbReference type="ARBA" id="ARBA00023270"/>
    </source>
</evidence>
<dbReference type="SUPFAM" id="SSF51569">
    <property type="entry name" value="Aldolase"/>
    <property type="match status" value="1"/>
</dbReference>
<keyword evidence="18" id="KW-0704">Schiff base</keyword>
<dbReference type="PRINTS" id="PR00146">
    <property type="entry name" value="DHPICSNTHASE"/>
</dbReference>
<organism evidence="24">
    <name type="scientific">Cyprideis torosa</name>
    <dbReference type="NCBI Taxonomy" id="163714"/>
    <lineage>
        <taxon>Eukaryota</taxon>
        <taxon>Metazoa</taxon>
        <taxon>Ecdysozoa</taxon>
        <taxon>Arthropoda</taxon>
        <taxon>Crustacea</taxon>
        <taxon>Oligostraca</taxon>
        <taxon>Ostracoda</taxon>
        <taxon>Podocopa</taxon>
        <taxon>Podocopida</taxon>
        <taxon>Cytherocopina</taxon>
        <taxon>Cytheroidea</taxon>
        <taxon>Cytherideidae</taxon>
        <taxon>Cyprideis</taxon>
    </lineage>
</organism>
<dbReference type="Pfam" id="PF00210">
    <property type="entry name" value="Ferritin"/>
    <property type="match status" value="1"/>
</dbReference>
<feature type="non-terminal residue" evidence="24">
    <location>
        <position position="1"/>
    </location>
</feature>
<dbReference type="GO" id="GO:0008840">
    <property type="term" value="F:4-hydroxy-tetrahydrodipicolinate synthase activity"/>
    <property type="evidence" value="ECO:0007669"/>
    <property type="project" value="UniProtKB-EC"/>
</dbReference>
<dbReference type="PANTHER" id="PTHR12128:SF66">
    <property type="entry name" value="4-HYDROXY-2-OXOGLUTARATE ALDOLASE, MITOCHONDRIAL"/>
    <property type="match status" value="1"/>
</dbReference>
<dbReference type="InterPro" id="IPR020625">
    <property type="entry name" value="Schiff_base-form_aldolases_AS"/>
</dbReference>
<dbReference type="InterPro" id="IPR012347">
    <property type="entry name" value="Ferritin-like"/>
</dbReference>
<dbReference type="PROSITE" id="PS50905">
    <property type="entry name" value="FERRITIN_LIKE"/>
    <property type="match status" value="1"/>
</dbReference>
<evidence type="ECO:0000256" key="19">
    <source>
        <dbReference type="ARBA" id="ARBA00030874"/>
    </source>
</evidence>
<keyword evidence="14" id="KW-0560">Oxidoreductase</keyword>
<evidence type="ECO:0000256" key="20">
    <source>
        <dbReference type="ARBA" id="ARBA00032879"/>
    </source>
</evidence>
<dbReference type="InterPro" id="IPR013785">
    <property type="entry name" value="Aldolase_TIM"/>
</dbReference>
<dbReference type="EC" id="4.3.3.7" evidence="6"/>
<evidence type="ECO:0000256" key="11">
    <source>
        <dbReference type="ARBA" id="ARBA00022605"/>
    </source>
</evidence>
<protein>
    <recommendedName>
        <fullName evidence="8">4-hydroxy-2-oxoglutarate aldolase, mitochondrial</fullName>
        <ecNumber evidence="7">4.1.3.16</ecNumber>
        <ecNumber evidence="6">4.3.3.7</ecNumber>
    </recommendedName>
    <alternativeName>
        <fullName evidence="20">Dihydrodipicolinate synthase-like</fullName>
    </alternativeName>
    <alternativeName>
        <fullName evidence="19">Probable 2-keto-4-hydroxyglutarate aldolase</fullName>
    </alternativeName>
</protein>
<evidence type="ECO:0000256" key="12">
    <source>
        <dbReference type="ARBA" id="ARBA00022723"/>
    </source>
</evidence>
<evidence type="ECO:0000256" key="6">
    <source>
        <dbReference type="ARBA" id="ARBA00012086"/>
    </source>
</evidence>
<comment type="function">
    <text evidence="1">Catalyzes the final step in the metabolic pathway of hydroxyproline.</text>
</comment>
<dbReference type="OrthoDB" id="191315at2759"/>
<evidence type="ECO:0000256" key="3">
    <source>
        <dbReference type="ARBA" id="ARBA00005120"/>
    </source>
</evidence>
<evidence type="ECO:0000256" key="15">
    <source>
        <dbReference type="ARBA" id="ARBA00023004"/>
    </source>
</evidence>
<dbReference type="GO" id="GO:0019877">
    <property type="term" value="P:diaminopimelate biosynthetic process"/>
    <property type="evidence" value="ECO:0007669"/>
    <property type="project" value="UniProtKB-KW"/>
</dbReference>